<feature type="transmembrane region" description="Helical" evidence="1">
    <location>
        <begin position="42"/>
        <end position="66"/>
    </location>
</feature>
<comment type="caution">
    <text evidence="2">The sequence shown here is derived from an EMBL/GenBank/DDBJ whole genome shotgun (WGS) entry which is preliminary data.</text>
</comment>
<dbReference type="InterPro" id="IPR052712">
    <property type="entry name" value="Acid_resist_chaperone_HdeD"/>
</dbReference>
<dbReference type="Proteomes" id="UP000273158">
    <property type="component" value="Unassembled WGS sequence"/>
</dbReference>
<gene>
    <name evidence="2" type="ORF">C7474_1375</name>
</gene>
<keyword evidence="1" id="KW-0812">Transmembrane</keyword>
<feature type="transmembrane region" description="Helical" evidence="1">
    <location>
        <begin position="101"/>
        <end position="120"/>
    </location>
</feature>
<protein>
    <submittedName>
        <fullName evidence="2">Uncharacterized membrane protein HdeD (DUF308 family)</fullName>
    </submittedName>
</protein>
<dbReference type="InterPro" id="IPR005325">
    <property type="entry name" value="DUF308_memb"/>
</dbReference>
<feature type="transmembrane region" description="Helical" evidence="1">
    <location>
        <begin position="18"/>
        <end position="36"/>
    </location>
</feature>
<evidence type="ECO:0000313" key="3">
    <source>
        <dbReference type="Proteomes" id="UP000273158"/>
    </source>
</evidence>
<dbReference type="EMBL" id="RCDB01000002">
    <property type="protein sequence ID" value="RLK49239.1"/>
    <property type="molecule type" value="Genomic_DNA"/>
</dbReference>
<keyword evidence="1" id="KW-0472">Membrane</keyword>
<feature type="transmembrane region" description="Helical" evidence="1">
    <location>
        <begin position="156"/>
        <end position="176"/>
    </location>
</feature>
<dbReference type="RefSeq" id="WP_121058302.1">
    <property type="nucleotide sequence ID" value="NZ_RCDB01000002.1"/>
</dbReference>
<evidence type="ECO:0000256" key="1">
    <source>
        <dbReference type="SAM" id="Phobius"/>
    </source>
</evidence>
<sequence>MTTISPFEQSSVNGIRTALGIAGVLAFIAGILILVWPGQTAAIVTGILAIYAIAAGLVYAGLGIFAKAKGGWARVGHIVLGLLFIVAGIVAFANLGATTALLALFVAVFIGISWIIEGIVSLSTLGDSPSKVWTVIFAIISIIAGVYLLFSPLWGAVVLWWLLGIMLIVMGIMNVVRAFTFGKAKV</sequence>
<proteinExistence type="predicted"/>
<dbReference type="GO" id="GO:0005886">
    <property type="term" value="C:plasma membrane"/>
    <property type="evidence" value="ECO:0007669"/>
    <property type="project" value="TreeGrafter"/>
</dbReference>
<evidence type="ECO:0000313" key="2">
    <source>
        <dbReference type="EMBL" id="RLK49239.1"/>
    </source>
</evidence>
<keyword evidence="1" id="KW-1133">Transmembrane helix</keyword>
<keyword evidence="3" id="KW-1185">Reference proteome</keyword>
<feature type="transmembrane region" description="Helical" evidence="1">
    <location>
        <begin position="78"/>
        <end position="95"/>
    </location>
</feature>
<dbReference type="PANTHER" id="PTHR34989">
    <property type="entry name" value="PROTEIN HDED"/>
    <property type="match status" value="1"/>
</dbReference>
<dbReference type="AlphaFoldDB" id="A0A498C2E8"/>
<accession>A0A498C2E8</accession>
<dbReference type="OrthoDB" id="3238356at2"/>
<organism evidence="2 3">
    <name type="scientific">Microbacterium telephonicum</name>
    <dbReference type="NCBI Taxonomy" id="1714841"/>
    <lineage>
        <taxon>Bacteria</taxon>
        <taxon>Bacillati</taxon>
        <taxon>Actinomycetota</taxon>
        <taxon>Actinomycetes</taxon>
        <taxon>Micrococcales</taxon>
        <taxon>Microbacteriaceae</taxon>
        <taxon>Microbacterium</taxon>
    </lineage>
</organism>
<dbReference type="PANTHER" id="PTHR34989:SF1">
    <property type="entry name" value="PROTEIN HDED"/>
    <property type="match status" value="1"/>
</dbReference>
<name>A0A498C2E8_9MICO</name>
<feature type="transmembrane region" description="Helical" evidence="1">
    <location>
        <begin position="132"/>
        <end position="150"/>
    </location>
</feature>
<dbReference type="Pfam" id="PF03729">
    <property type="entry name" value="DUF308"/>
    <property type="match status" value="2"/>
</dbReference>
<reference evidence="2 3" key="1">
    <citation type="journal article" date="2015" name="Stand. Genomic Sci.">
        <title>Genomic Encyclopedia of Bacterial and Archaeal Type Strains, Phase III: the genomes of soil and plant-associated and newly described type strains.</title>
        <authorList>
            <person name="Whitman W.B."/>
            <person name="Woyke T."/>
            <person name="Klenk H.P."/>
            <person name="Zhou Y."/>
            <person name="Lilburn T.G."/>
            <person name="Beck B.J."/>
            <person name="De Vos P."/>
            <person name="Vandamme P."/>
            <person name="Eisen J.A."/>
            <person name="Garrity G."/>
            <person name="Hugenholtz P."/>
            <person name="Kyrpides N.C."/>
        </authorList>
    </citation>
    <scope>NUCLEOTIDE SEQUENCE [LARGE SCALE GENOMIC DNA]</scope>
    <source>
        <strain evidence="2 3">S2T63</strain>
    </source>
</reference>